<dbReference type="Pfam" id="PF00532">
    <property type="entry name" value="Peripla_BP_1"/>
    <property type="match status" value="1"/>
</dbReference>
<keyword evidence="1" id="KW-0678">Repressor</keyword>
<dbReference type="Proteomes" id="UP000283745">
    <property type="component" value="Unassembled WGS sequence"/>
</dbReference>
<dbReference type="InterPro" id="IPR000843">
    <property type="entry name" value="HTH_LacI"/>
</dbReference>
<dbReference type="Gene3D" id="1.10.260.40">
    <property type="entry name" value="lambda repressor-like DNA-binding domains"/>
    <property type="match status" value="1"/>
</dbReference>
<dbReference type="Gene3D" id="3.40.50.2300">
    <property type="match status" value="2"/>
</dbReference>
<dbReference type="PANTHER" id="PTHR30146:SF148">
    <property type="entry name" value="HTH-TYPE TRANSCRIPTIONAL REPRESSOR PURR-RELATED"/>
    <property type="match status" value="1"/>
</dbReference>
<dbReference type="AlphaFoldDB" id="A0A414J9V5"/>
<dbReference type="InterPro" id="IPR001761">
    <property type="entry name" value="Peripla_BP/Lac1_sug-bd_dom"/>
</dbReference>
<dbReference type="SUPFAM" id="SSF53822">
    <property type="entry name" value="Periplasmic binding protein-like I"/>
    <property type="match status" value="1"/>
</dbReference>
<dbReference type="Pfam" id="PF00356">
    <property type="entry name" value="LacI"/>
    <property type="match status" value="1"/>
</dbReference>
<evidence type="ECO:0000313" key="6">
    <source>
        <dbReference type="EMBL" id="RHE41306.1"/>
    </source>
</evidence>
<keyword evidence="2" id="KW-0805">Transcription regulation</keyword>
<dbReference type="GO" id="GO:0000976">
    <property type="term" value="F:transcription cis-regulatory region binding"/>
    <property type="evidence" value="ECO:0007669"/>
    <property type="project" value="TreeGrafter"/>
</dbReference>
<accession>A0A414J9V5</accession>
<proteinExistence type="predicted"/>
<dbReference type="PANTHER" id="PTHR30146">
    <property type="entry name" value="LACI-RELATED TRANSCRIPTIONAL REPRESSOR"/>
    <property type="match status" value="1"/>
</dbReference>
<dbReference type="RefSeq" id="WP_015540683.1">
    <property type="nucleotide sequence ID" value="NZ_CABJFK010000002.1"/>
</dbReference>
<evidence type="ECO:0000313" key="7">
    <source>
        <dbReference type="Proteomes" id="UP000283745"/>
    </source>
</evidence>
<dbReference type="CDD" id="cd01392">
    <property type="entry name" value="HTH_LacI"/>
    <property type="match status" value="1"/>
</dbReference>
<dbReference type="SMART" id="SM00354">
    <property type="entry name" value="HTH_LACI"/>
    <property type="match status" value="1"/>
</dbReference>
<dbReference type="EMBL" id="QSKF01000002">
    <property type="protein sequence ID" value="RHE41306.1"/>
    <property type="molecule type" value="Genomic_DNA"/>
</dbReference>
<sequence length="349" mass="39228">MKAKITDVAQKANVSISTVSHVLNHTRFVSEETRKKVMDAVEELGYSPDASGRTFRTGKKMMIGLVVPDITNSVFAALIEDVDDVISKQGYNLVISNTRDNLRMEKQALRSLASGVVDGIVIASTAEDFQTIKSQMPDKFPLVFMDRVLPDRNYDSVILDCREATAKMLEEMIGNGFRKIGFLVGLPQISPTYERVSIYQEILNKHGIPEEEQYIRYINRKNNTYDVASELIEKGCTALIATNTAMTHSVLNCVEDRGLKLGEEIVIGGFVDSDFANRFMHKIPVVYEPMKEMGKLAGEMIVEKIEDKNEKFSVKALLCEYDSNNFYRNQVAKYKVTGNTDTTQTKSML</sequence>
<feature type="domain" description="HTH lacI-type" evidence="5">
    <location>
        <begin position="3"/>
        <end position="57"/>
    </location>
</feature>
<dbReference type="InterPro" id="IPR028082">
    <property type="entry name" value="Peripla_BP_I"/>
</dbReference>
<keyword evidence="4" id="KW-0804">Transcription</keyword>
<dbReference type="PROSITE" id="PS50932">
    <property type="entry name" value="HTH_LACI_2"/>
    <property type="match status" value="1"/>
</dbReference>
<evidence type="ECO:0000256" key="3">
    <source>
        <dbReference type="ARBA" id="ARBA00023125"/>
    </source>
</evidence>
<organism evidence="6 7">
    <name type="scientific">Blautia obeum</name>
    <dbReference type="NCBI Taxonomy" id="40520"/>
    <lineage>
        <taxon>Bacteria</taxon>
        <taxon>Bacillati</taxon>
        <taxon>Bacillota</taxon>
        <taxon>Clostridia</taxon>
        <taxon>Lachnospirales</taxon>
        <taxon>Lachnospiraceae</taxon>
        <taxon>Blautia</taxon>
    </lineage>
</organism>
<comment type="caution">
    <text evidence="6">The sequence shown here is derived from an EMBL/GenBank/DDBJ whole genome shotgun (WGS) entry which is preliminary data.</text>
</comment>
<evidence type="ECO:0000256" key="1">
    <source>
        <dbReference type="ARBA" id="ARBA00022491"/>
    </source>
</evidence>
<gene>
    <name evidence="6" type="ORF">DW740_03060</name>
</gene>
<reference evidence="6 7" key="1">
    <citation type="submission" date="2018-08" db="EMBL/GenBank/DDBJ databases">
        <title>A genome reference for cultivated species of the human gut microbiota.</title>
        <authorList>
            <person name="Zou Y."/>
            <person name="Xue W."/>
            <person name="Luo G."/>
        </authorList>
    </citation>
    <scope>NUCLEOTIDE SEQUENCE [LARGE SCALE GENOMIC DNA]</scope>
    <source>
        <strain evidence="6 7">AM28-23</strain>
    </source>
</reference>
<dbReference type="GO" id="GO:0003700">
    <property type="term" value="F:DNA-binding transcription factor activity"/>
    <property type="evidence" value="ECO:0007669"/>
    <property type="project" value="TreeGrafter"/>
</dbReference>
<dbReference type="SUPFAM" id="SSF47413">
    <property type="entry name" value="lambda repressor-like DNA-binding domains"/>
    <property type="match status" value="1"/>
</dbReference>
<dbReference type="InterPro" id="IPR010982">
    <property type="entry name" value="Lambda_DNA-bd_dom_sf"/>
</dbReference>
<protein>
    <submittedName>
        <fullName evidence="6">LacI family transcriptional regulator</fullName>
    </submittedName>
</protein>
<name>A0A414J9V5_9FIRM</name>
<evidence type="ECO:0000259" key="5">
    <source>
        <dbReference type="PROSITE" id="PS50932"/>
    </source>
</evidence>
<keyword evidence="3" id="KW-0238">DNA-binding</keyword>
<evidence type="ECO:0000256" key="4">
    <source>
        <dbReference type="ARBA" id="ARBA00023163"/>
    </source>
</evidence>
<dbReference type="PROSITE" id="PS00356">
    <property type="entry name" value="HTH_LACI_1"/>
    <property type="match status" value="1"/>
</dbReference>
<evidence type="ECO:0000256" key="2">
    <source>
        <dbReference type="ARBA" id="ARBA00023015"/>
    </source>
</evidence>